<sequence length="801" mass="89762">MIGHKSKKLLCCFNNISEGVLRRKFLGRFPIPVGPCKVRKENNAMPRCQMPFRKPTSDMCHRDPIKKESFNNCTWSDSFCDDKVLEDVCEIEAQLMKEGDPRLSHVASGVVSNGDEIFGNVSDLDFENVSFPHPVHCRQSPRLLHSKDKDFSSLEFKSDNVEPSRIKTNMISDLLPSERDEFQRDLEVNEYQQTNISGDKRTPGKMQKSQDKKQNDTTKIVAVGADTLEAIDMMDLDDSFPDEINSSSDRENIRVEPLSILHSPLLAKQRKKLDSDRQDLPDSNTNLDDSFLDEITSPGDRENTTIDPLSILHSSLLAKRRKKLDMSKQKLPPSSTHYTDGVFRQKAPTSYKQYTDGDRQKLPASSTHCTVGVSRQKPYASNTNCTDGVNRQRSPAPNTLYIDGVRRQTLPASNTFYTEGVRRSQRIKDKKDKNMTKLHSEDVDFNDGTIAVMTKSSKKGNTRLRDDNSSDDINESKILSSTYTNEGPAKDYLDDREKNAKSLATASKLMQNIIHRNKGKTVCNSSNTVNVNNDHENRDSKSAISNFSHISYSLSAGIKISDSSTEISPSGSLTHPETFDGVNSHTMTISKSGRIGIKPYSNSTKACNSKKDCCSSKTLSEENKNEESSDNEKLLSPRLFLECKTETVEKNQDNHHNETSNVALHDKVEESTEFVKSANTGKSINYFDNKEENGEVTVISNHAGVSAKQMDITKEEHVADSSINLKRRDSLNNSSNISNENISLLSTQARRDLSSWGLPEAVLQRYHQNGIRTMFPWQAECLSLPKVLDGKNLVYSAPTSA</sequence>
<feature type="compositionally biased region" description="Basic and acidic residues" evidence="1">
    <location>
        <begin position="609"/>
        <end position="633"/>
    </location>
</feature>
<feature type="region of interest" description="Disordered" evidence="1">
    <location>
        <begin position="608"/>
        <end position="633"/>
    </location>
</feature>
<evidence type="ECO:0000313" key="2">
    <source>
        <dbReference type="EMBL" id="KAK7081022.1"/>
    </source>
</evidence>
<organism evidence="2 3">
    <name type="scientific">Halocaridina rubra</name>
    <name type="common">Hawaiian red shrimp</name>
    <dbReference type="NCBI Taxonomy" id="373956"/>
    <lineage>
        <taxon>Eukaryota</taxon>
        <taxon>Metazoa</taxon>
        <taxon>Ecdysozoa</taxon>
        <taxon>Arthropoda</taxon>
        <taxon>Crustacea</taxon>
        <taxon>Multicrustacea</taxon>
        <taxon>Malacostraca</taxon>
        <taxon>Eumalacostraca</taxon>
        <taxon>Eucarida</taxon>
        <taxon>Decapoda</taxon>
        <taxon>Pleocyemata</taxon>
        <taxon>Caridea</taxon>
        <taxon>Atyoidea</taxon>
        <taxon>Atyidae</taxon>
        <taxon>Halocaridina</taxon>
    </lineage>
</organism>
<protein>
    <submittedName>
        <fullName evidence="2">Uncharacterized protein</fullName>
    </submittedName>
</protein>
<feature type="region of interest" description="Disordered" evidence="1">
    <location>
        <begin position="191"/>
        <end position="218"/>
    </location>
</feature>
<reference evidence="2 3" key="1">
    <citation type="submission" date="2023-11" db="EMBL/GenBank/DDBJ databases">
        <title>Halocaridina rubra genome assembly.</title>
        <authorList>
            <person name="Smith C."/>
        </authorList>
    </citation>
    <scope>NUCLEOTIDE SEQUENCE [LARGE SCALE GENOMIC DNA]</scope>
    <source>
        <strain evidence="2">EP-1</strain>
        <tissue evidence="2">Whole</tissue>
    </source>
</reference>
<dbReference type="InterPro" id="IPR027417">
    <property type="entry name" value="P-loop_NTPase"/>
</dbReference>
<proteinExistence type="predicted"/>
<keyword evidence="3" id="KW-1185">Reference proteome</keyword>
<dbReference type="Proteomes" id="UP001381693">
    <property type="component" value="Unassembled WGS sequence"/>
</dbReference>
<dbReference type="AlphaFoldDB" id="A0AAN9AE35"/>
<gene>
    <name evidence="2" type="ORF">SK128_016017</name>
</gene>
<accession>A0AAN9AE35</accession>
<evidence type="ECO:0000256" key="1">
    <source>
        <dbReference type="SAM" id="MobiDB-lite"/>
    </source>
</evidence>
<feature type="compositionally biased region" description="Basic and acidic residues" evidence="1">
    <location>
        <begin position="198"/>
        <end position="216"/>
    </location>
</feature>
<feature type="region of interest" description="Disordered" evidence="1">
    <location>
        <begin position="269"/>
        <end position="307"/>
    </location>
</feature>
<feature type="non-terminal residue" evidence="2">
    <location>
        <position position="801"/>
    </location>
</feature>
<name>A0AAN9AE35_HALRR</name>
<dbReference type="Gene3D" id="3.40.50.300">
    <property type="entry name" value="P-loop containing nucleotide triphosphate hydrolases"/>
    <property type="match status" value="1"/>
</dbReference>
<comment type="caution">
    <text evidence="2">The sequence shown here is derived from an EMBL/GenBank/DDBJ whole genome shotgun (WGS) entry which is preliminary data.</text>
</comment>
<evidence type="ECO:0000313" key="3">
    <source>
        <dbReference type="Proteomes" id="UP001381693"/>
    </source>
</evidence>
<dbReference type="EMBL" id="JAXCGZ010005723">
    <property type="protein sequence ID" value="KAK7081022.1"/>
    <property type="molecule type" value="Genomic_DNA"/>
</dbReference>